<gene>
    <name evidence="1" type="ORF">HKBW3S34_01952</name>
    <name evidence="2" type="ORF">HKBW3S47_01370</name>
</gene>
<organism evidence="1 4">
    <name type="scientific">Candidatus Hakubella thermalkaliphila</name>
    <dbReference type="NCBI Taxonomy" id="2754717"/>
    <lineage>
        <taxon>Bacteria</taxon>
        <taxon>Bacillati</taxon>
        <taxon>Actinomycetota</taxon>
        <taxon>Actinomycetota incertae sedis</taxon>
        <taxon>Candidatus Hakubellales</taxon>
        <taxon>Candidatus Hakubellaceae</taxon>
        <taxon>Candidatus Hakubella</taxon>
    </lineage>
</organism>
<evidence type="ECO:0000313" key="4">
    <source>
        <dbReference type="Proteomes" id="UP000588083"/>
    </source>
</evidence>
<dbReference type="EMBL" id="BLSD01000076">
    <property type="protein sequence ID" value="GFP39672.1"/>
    <property type="molecule type" value="Genomic_DNA"/>
</dbReference>
<sequence length="64" mass="7143">MHRGAPRCMGDLCICQTPSDFHFSTGDPKMQQEFDATGRFNDLTMRAIDQCVKVSLDLTSLPAH</sequence>
<dbReference type="AlphaFoldDB" id="A0A6V8PFC6"/>
<evidence type="ECO:0000313" key="2">
    <source>
        <dbReference type="EMBL" id="GFP39672.1"/>
    </source>
</evidence>
<dbReference type="RefSeq" id="WP_176235858.1">
    <property type="nucleotide sequence ID" value="NZ_BLSD01000076.1"/>
</dbReference>
<keyword evidence="4" id="KW-1185">Reference proteome</keyword>
<reference evidence="3 4" key="1">
    <citation type="journal article" date="2020" name="Front. Microbiol.">
        <title>Single-cell genomics of novel Actinobacteria with the Wood-Ljungdahl pathway discovered in a serpentinizing system.</title>
        <authorList>
            <person name="Merino N."/>
            <person name="Kawai M."/>
            <person name="Boyd E.S."/>
            <person name="Colman D.R."/>
            <person name="McGlynn S.E."/>
            <person name="Nealson K.H."/>
            <person name="Kurokawa K."/>
            <person name="Hongoh Y."/>
        </authorList>
    </citation>
    <scope>NUCLEOTIDE SEQUENCE [LARGE SCALE GENOMIC DNA]</scope>
    <source>
        <strain evidence="1 4">S34</strain>
        <strain evidence="2 3">S47</strain>
    </source>
</reference>
<dbReference type="Proteomes" id="UP000588083">
    <property type="component" value="Unassembled WGS sequence"/>
</dbReference>
<dbReference type="Proteomes" id="UP000569018">
    <property type="component" value="Unassembled WGS sequence"/>
</dbReference>
<proteinExistence type="predicted"/>
<name>A0A6V8PFC6_9ACTN</name>
<evidence type="ECO:0000313" key="3">
    <source>
        <dbReference type="Proteomes" id="UP000569018"/>
    </source>
</evidence>
<evidence type="ECO:0000313" key="1">
    <source>
        <dbReference type="EMBL" id="GFP31033.1"/>
    </source>
</evidence>
<accession>A0A6V8PFC6</accession>
<protein>
    <submittedName>
        <fullName evidence="1">Uncharacterized protein</fullName>
    </submittedName>
</protein>
<comment type="caution">
    <text evidence="1">The sequence shown here is derived from an EMBL/GenBank/DDBJ whole genome shotgun (WGS) entry which is preliminary data.</text>
</comment>
<dbReference type="EMBL" id="BLRZ01000147">
    <property type="protein sequence ID" value="GFP31033.1"/>
    <property type="molecule type" value="Genomic_DNA"/>
</dbReference>